<gene>
    <name evidence="2" type="ORF">QNI14_12860</name>
</gene>
<dbReference type="Gene3D" id="1.20.1270.210">
    <property type="match status" value="1"/>
</dbReference>
<evidence type="ECO:0000313" key="2">
    <source>
        <dbReference type="EMBL" id="MDJ1115339.1"/>
    </source>
</evidence>
<organism evidence="2 3">
    <name type="scientific">Microbacterium dauci</name>
    <dbReference type="NCBI Taxonomy" id="3048008"/>
    <lineage>
        <taxon>Bacteria</taxon>
        <taxon>Bacillati</taxon>
        <taxon>Actinomycetota</taxon>
        <taxon>Actinomycetes</taxon>
        <taxon>Micrococcales</taxon>
        <taxon>Microbacteriaceae</taxon>
        <taxon>Microbacterium</taxon>
    </lineage>
</organism>
<proteinExistence type="predicted"/>
<dbReference type="NCBIfam" id="TIGR01537">
    <property type="entry name" value="portal_HK97"/>
    <property type="match status" value="1"/>
</dbReference>
<dbReference type="EMBL" id="JASJND010000007">
    <property type="protein sequence ID" value="MDJ1115339.1"/>
    <property type="molecule type" value="Genomic_DNA"/>
</dbReference>
<comment type="caution">
    <text evidence="2">The sequence shown here is derived from an EMBL/GenBank/DDBJ whole genome shotgun (WGS) entry which is preliminary data.</text>
</comment>
<feature type="region of interest" description="Disordered" evidence="1">
    <location>
        <begin position="378"/>
        <end position="403"/>
    </location>
</feature>
<reference evidence="2 3" key="1">
    <citation type="submission" date="2023-05" db="EMBL/GenBank/DDBJ databases">
        <title>Microbacterium dauci sp.nov., Isolated from Carrot Rhizosphere Soil.</title>
        <authorList>
            <person name="Xiao Z."/>
            <person name="Zheng J."/>
        </authorList>
    </citation>
    <scope>NUCLEOTIDE SEQUENCE [LARGE SCALE GENOMIC DNA]</scope>
    <source>
        <strain evidence="2 3">LX3-4</strain>
    </source>
</reference>
<accession>A0ABT6ZGS0</accession>
<sequence length="403" mass="45125">MSFWSKVREQLAAFVAYMAESPEYAGDVRPPARERQTAVTTERALSLSTVYRGIQIHATAACQLSIAVERDGQAIKTPPLVEQPDVDESQSAFIEYAVTSLYIDGNAFWRIIRDGAGRVINLVALNPNEVRVNVEYDRENRETITFGWRGLTLKRDEVKHLQLLRIPGMRRGLGPIQAAQIEVRGALDARDYGAMWLSDSSIPDGVLSTEAELAPGDADKYKHVWYGRNQDGTPRDDEKNNSERLRVLGKGLSYTPLFLKPSDVQFLETQQYSTIQMARLIGAPASIMLVAVEGNSETYSNVEQEWIGYVRFGLMKSLREIEQALTDLLPRGQKARFKVDALLRTDTKTRYEAHALSLNPQTGWATVDEVRALESMTPLTDEQRTELANRKPTPAAPKEPISA</sequence>
<name>A0ABT6ZGS0_9MICO</name>
<protein>
    <submittedName>
        <fullName evidence="2">Phage portal protein</fullName>
    </submittedName>
</protein>
<dbReference type="Proteomes" id="UP001321481">
    <property type="component" value="Unassembled WGS sequence"/>
</dbReference>
<keyword evidence="3" id="KW-1185">Reference proteome</keyword>
<dbReference type="Pfam" id="PF04860">
    <property type="entry name" value="Phage_portal"/>
    <property type="match status" value="1"/>
</dbReference>
<dbReference type="RefSeq" id="WP_283717016.1">
    <property type="nucleotide sequence ID" value="NZ_JASJND010000007.1"/>
</dbReference>
<dbReference type="InterPro" id="IPR006427">
    <property type="entry name" value="Portal_HK97"/>
</dbReference>
<evidence type="ECO:0000256" key="1">
    <source>
        <dbReference type="SAM" id="MobiDB-lite"/>
    </source>
</evidence>
<evidence type="ECO:0000313" key="3">
    <source>
        <dbReference type="Proteomes" id="UP001321481"/>
    </source>
</evidence>
<dbReference type="InterPro" id="IPR006944">
    <property type="entry name" value="Phage/GTA_portal"/>
</dbReference>